<keyword evidence="4 5" id="KW-0560">Oxidoreductase</keyword>
<dbReference type="Gene3D" id="3.50.50.60">
    <property type="entry name" value="FAD/NAD(P)-binding domain"/>
    <property type="match status" value="2"/>
</dbReference>
<dbReference type="InterPro" id="IPR036188">
    <property type="entry name" value="FAD/NAD-bd_sf"/>
</dbReference>
<gene>
    <name evidence="5" type="ORF">MP11Mi_24570</name>
</gene>
<organism evidence="5">
    <name type="scientific">Gordonia sp. MP11Mi</name>
    <dbReference type="NCBI Taxonomy" id="3022769"/>
    <lineage>
        <taxon>Bacteria</taxon>
        <taxon>Bacillati</taxon>
        <taxon>Actinomycetota</taxon>
        <taxon>Actinomycetes</taxon>
        <taxon>Mycobacteriales</taxon>
        <taxon>Gordoniaceae</taxon>
        <taxon>Gordonia</taxon>
    </lineage>
</organism>
<dbReference type="SUPFAM" id="SSF51905">
    <property type="entry name" value="FAD/NAD(P)-binding domain"/>
    <property type="match status" value="1"/>
</dbReference>
<dbReference type="AlphaFoldDB" id="A0AA97CVV1"/>
<comment type="similarity">
    <text evidence="1">Belongs to the FAD-binding monooxygenase family.</text>
</comment>
<evidence type="ECO:0000313" key="5">
    <source>
        <dbReference type="EMBL" id="WOC13356.1"/>
    </source>
</evidence>
<dbReference type="Pfam" id="PF00743">
    <property type="entry name" value="FMO-like"/>
    <property type="match status" value="1"/>
</dbReference>
<dbReference type="InterPro" id="IPR020946">
    <property type="entry name" value="Flavin_mOase-like"/>
</dbReference>
<proteinExistence type="inferred from homology"/>
<dbReference type="PANTHER" id="PTHR42877:SF4">
    <property type="entry name" value="FAD_NAD(P)-BINDING DOMAIN-CONTAINING PROTEIN-RELATED"/>
    <property type="match status" value="1"/>
</dbReference>
<dbReference type="InterPro" id="IPR051209">
    <property type="entry name" value="FAD-bind_Monooxygenase_sf"/>
</dbReference>
<name>A0AA97CVV1_9ACTN</name>
<dbReference type="GO" id="GO:0050660">
    <property type="term" value="F:flavin adenine dinucleotide binding"/>
    <property type="evidence" value="ECO:0007669"/>
    <property type="project" value="InterPro"/>
</dbReference>
<accession>A0AA97CVV1</accession>
<dbReference type="GO" id="GO:0050661">
    <property type="term" value="F:NADP binding"/>
    <property type="evidence" value="ECO:0007669"/>
    <property type="project" value="InterPro"/>
</dbReference>
<dbReference type="EMBL" id="CP128986">
    <property type="protein sequence ID" value="WOC13356.1"/>
    <property type="molecule type" value="Genomic_DNA"/>
</dbReference>
<dbReference type="GO" id="GO:0004499">
    <property type="term" value="F:N,N-dimethylaniline monooxygenase activity"/>
    <property type="evidence" value="ECO:0007669"/>
    <property type="project" value="InterPro"/>
</dbReference>
<keyword evidence="3" id="KW-0274">FAD</keyword>
<keyword evidence="5" id="KW-0503">Monooxygenase</keyword>
<evidence type="ECO:0000256" key="1">
    <source>
        <dbReference type="ARBA" id="ARBA00010139"/>
    </source>
</evidence>
<reference evidence="5" key="1">
    <citation type="submission" date="2023-06" db="EMBL/GenBank/DDBJ databases">
        <title>Gordonia sp. nov. and Pseudochrobactrum sp. nov., two species isolated from the burying beetle Nicrophorus vespilloides.</title>
        <authorList>
            <person name="Poehlein A."/>
            <person name="Guzman J."/>
            <person name="Daniel R."/>
            <person name="Vilcinskas A."/>
        </authorList>
    </citation>
    <scope>NUCLEOTIDE SEQUENCE</scope>
    <source>
        <strain evidence="5">MP11Mi</strain>
    </source>
</reference>
<dbReference type="EC" id="1.14.13.-" evidence="5"/>
<evidence type="ECO:0000256" key="3">
    <source>
        <dbReference type="ARBA" id="ARBA00022827"/>
    </source>
</evidence>
<evidence type="ECO:0000256" key="2">
    <source>
        <dbReference type="ARBA" id="ARBA00022630"/>
    </source>
</evidence>
<dbReference type="PANTHER" id="PTHR42877">
    <property type="entry name" value="L-ORNITHINE N(5)-MONOOXYGENASE-RELATED"/>
    <property type="match status" value="1"/>
</dbReference>
<protein>
    <submittedName>
        <fullName evidence="5">Baeyer-Villiger monooxygenase</fullName>
        <ecNumber evidence="5">1.14.13.-</ecNumber>
    </submittedName>
</protein>
<sequence length="528" mass="57858">MYGVAPAADAVAETSNSCAVVHLPIVWRRLYREGMTADSRPSIAIIGTGFGGIGMAAQLTQAGYHDFVIFEKADDVGGVWRDNEYPGAECDVPSHLYSFSFALKPDWSRRFAGQDEILGYLNDCANRFDLRGNIRFGTEVLGAAFDETTGEWVLDLGGGQTHRANILIAATGQLSRPAYPRIDGIDGFAGTMFHSSTWDHDYEFEGKKVAVIGTGASAVQFVPHIAHRAASLELFQRHAPHVLVKPDYPYRRGAIAAFTRFPALLKASRLATYAWLEPRGFAFNGSTMGKVFISLAEKRYLRSLKKQIADPELRRKVTPTDPMGCKRILMSNDYYPALVRDHVDVVTEGIERIESDGVVTADGKLHEVDTIVLGTGFAATEFLSPMTVTGLGGEDLNDAWSGGAQAYLGITVAGFPNFFMLYGPNTNLSHNSIVYMLESQFAYIVDAVREIDRSGAGWLTVRQDVEDAYNADIQRQLGTTVWATGCDGWYTTAAGKNTQNWPGFTFTYRSVTREFDPNAYASPGASHA</sequence>
<keyword evidence="2" id="KW-0285">Flavoprotein</keyword>
<dbReference type="PRINTS" id="PR00411">
    <property type="entry name" value="PNDRDTASEI"/>
</dbReference>
<evidence type="ECO:0000256" key="4">
    <source>
        <dbReference type="ARBA" id="ARBA00023002"/>
    </source>
</evidence>